<comment type="pathway">
    <text evidence="1 8">Amino-acid biosynthesis; L-histidine biosynthesis; L-histidine from 5-phospho-alpha-D-ribose 1-diphosphate: step 8/9.</text>
</comment>
<dbReference type="Proteomes" id="UP000000845">
    <property type="component" value="Chromosome"/>
</dbReference>
<evidence type="ECO:0000256" key="1">
    <source>
        <dbReference type="ARBA" id="ARBA00004970"/>
    </source>
</evidence>
<dbReference type="eggNOG" id="COG1387">
    <property type="taxonomic scope" value="Bacteria"/>
</dbReference>
<dbReference type="UniPathway" id="UPA00031">
    <property type="reaction ID" value="UER00013"/>
</dbReference>
<evidence type="ECO:0000256" key="3">
    <source>
        <dbReference type="ARBA" id="ARBA00013085"/>
    </source>
</evidence>
<dbReference type="InterPro" id="IPR010140">
    <property type="entry name" value="Histidinol_P_phosphatase_HisJ"/>
</dbReference>
<evidence type="ECO:0000256" key="8">
    <source>
        <dbReference type="RuleBase" id="RU366003"/>
    </source>
</evidence>
<reference evidence="11" key="1">
    <citation type="submission" date="2009-09" db="EMBL/GenBank/DDBJ databases">
        <title>The complete chromosome of Sebaldella termitidis ATCC 33386.</title>
        <authorList>
            <consortium name="US DOE Joint Genome Institute (JGI-PGF)"/>
            <person name="Lucas S."/>
            <person name="Copeland A."/>
            <person name="Lapidus A."/>
            <person name="Glavina del Rio T."/>
            <person name="Dalin E."/>
            <person name="Tice H."/>
            <person name="Bruce D."/>
            <person name="Goodwin L."/>
            <person name="Pitluck S."/>
            <person name="Kyrpides N."/>
            <person name="Mavromatis K."/>
            <person name="Ivanova N."/>
            <person name="Mikhailova N."/>
            <person name="Sims D."/>
            <person name="Meincke L."/>
            <person name="Brettin T."/>
            <person name="Detter J.C."/>
            <person name="Han C."/>
            <person name="Larimer F."/>
            <person name="Land M."/>
            <person name="Hauser L."/>
            <person name="Markowitz V."/>
            <person name="Cheng J.F."/>
            <person name="Hugenholtz P."/>
            <person name="Woyke T."/>
            <person name="Wu D."/>
            <person name="Eisen J.A."/>
        </authorList>
    </citation>
    <scope>NUCLEOTIDE SEQUENCE [LARGE SCALE GENOMIC DNA]</scope>
    <source>
        <strain evidence="11">ATCC 33386 / NCTC 11300</strain>
    </source>
</reference>
<dbReference type="Gene3D" id="3.20.20.140">
    <property type="entry name" value="Metal-dependent hydrolases"/>
    <property type="match status" value="1"/>
</dbReference>
<dbReference type="EC" id="3.1.3.15" evidence="3 8"/>
<evidence type="ECO:0000313" key="11">
    <source>
        <dbReference type="Proteomes" id="UP000000845"/>
    </source>
</evidence>
<evidence type="ECO:0000256" key="4">
    <source>
        <dbReference type="ARBA" id="ARBA00022605"/>
    </source>
</evidence>
<gene>
    <name evidence="10" type="ordered locus">Sterm_2182</name>
</gene>
<dbReference type="GO" id="GO:0005737">
    <property type="term" value="C:cytoplasm"/>
    <property type="evidence" value="ECO:0007669"/>
    <property type="project" value="TreeGrafter"/>
</dbReference>
<dbReference type="GO" id="GO:0000105">
    <property type="term" value="P:L-histidine biosynthetic process"/>
    <property type="evidence" value="ECO:0007669"/>
    <property type="project" value="UniProtKB-UniRule"/>
</dbReference>
<dbReference type="AlphaFoldDB" id="D1AKC0"/>
<sequence>MKFLSNLHTHTLYCDGNNSAEEYIKRAIELGFISIGFSGHSYIPGTLGEDWGMSEEGTLEYIKELKGLREKYKGDIEVYIGLETDYYSGYKKDIKEKLSLDYTLGSVHLIKNDTTGEYYSIDSSPEITEEGIKAFGGVRNYIKKYYETLLEMIEEQEPDIIGHIDLVKKFNSDNRYFDETEEWYISLIDEALDKIKSSNSIIEVNTGAMSRGWTNFPYPSKFILKLILEKNIPITLNSDVHSVENLDYYFDESMEVIKETGFKKIKILKKSEFQDIEVK</sequence>
<dbReference type="SUPFAM" id="SSF89550">
    <property type="entry name" value="PHP domain-like"/>
    <property type="match status" value="1"/>
</dbReference>
<keyword evidence="11" id="KW-1185">Reference proteome</keyword>
<reference evidence="10 11" key="2">
    <citation type="journal article" date="2010" name="Stand. Genomic Sci.">
        <title>Complete genome sequence of Sebaldella termitidis type strain (NCTC 11300).</title>
        <authorList>
            <person name="Harmon-Smith M."/>
            <person name="Celia L."/>
            <person name="Chertkov O."/>
            <person name="Lapidus A."/>
            <person name="Copeland A."/>
            <person name="Glavina Del Rio T."/>
            <person name="Nolan M."/>
            <person name="Lucas S."/>
            <person name="Tice H."/>
            <person name="Cheng J.F."/>
            <person name="Han C."/>
            <person name="Detter J.C."/>
            <person name="Bruce D."/>
            <person name="Goodwin L."/>
            <person name="Pitluck S."/>
            <person name="Pati A."/>
            <person name="Liolios K."/>
            <person name="Ivanova N."/>
            <person name="Mavromatis K."/>
            <person name="Mikhailova N."/>
            <person name="Chen A."/>
            <person name="Palaniappan K."/>
            <person name="Land M."/>
            <person name="Hauser L."/>
            <person name="Chang Y.J."/>
            <person name="Jeffries C.D."/>
            <person name="Brettin T."/>
            <person name="Goker M."/>
            <person name="Beck B."/>
            <person name="Bristow J."/>
            <person name="Eisen J.A."/>
            <person name="Markowitz V."/>
            <person name="Hugenholtz P."/>
            <person name="Kyrpides N.C."/>
            <person name="Klenk H.P."/>
            <person name="Chen F."/>
        </authorList>
    </citation>
    <scope>NUCLEOTIDE SEQUENCE [LARGE SCALE GENOMIC DNA]</scope>
    <source>
        <strain evidence="11">ATCC 33386 / NCTC 11300</strain>
    </source>
</reference>
<proteinExistence type="inferred from homology"/>
<name>D1AKC0_SEBTE</name>
<dbReference type="InterPro" id="IPR016195">
    <property type="entry name" value="Pol/histidinol_Pase-like"/>
</dbReference>
<dbReference type="Pfam" id="PF02811">
    <property type="entry name" value="PHP"/>
    <property type="match status" value="1"/>
</dbReference>
<evidence type="ECO:0000256" key="5">
    <source>
        <dbReference type="ARBA" id="ARBA00022801"/>
    </source>
</evidence>
<dbReference type="GO" id="GO:0004401">
    <property type="term" value="F:histidinol-phosphatase activity"/>
    <property type="evidence" value="ECO:0007669"/>
    <property type="project" value="UniProtKB-UniRule"/>
</dbReference>
<feature type="domain" description="PHP" evidence="9">
    <location>
        <begin position="7"/>
        <end position="206"/>
    </location>
</feature>
<dbReference type="InterPro" id="IPR004013">
    <property type="entry name" value="PHP_dom"/>
</dbReference>
<dbReference type="NCBIfam" id="NF005996">
    <property type="entry name" value="PRK08123.1"/>
    <property type="match status" value="1"/>
</dbReference>
<comment type="similarity">
    <text evidence="2 8">Belongs to the PHP hydrolase family. HisK subfamily.</text>
</comment>
<dbReference type="HOGENOM" id="CLU_054611_2_1_0"/>
<comment type="catalytic activity">
    <reaction evidence="7 8">
        <text>L-histidinol phosphate + H2O = L-histidinol + phosphate</text>
        <dbReference type="Rhea" id="RHEA:14465"/>
        <dbReference type="ChEBI" id="CHEBI:15377"/>
        <dbReference type="ChEBI" id="CHEBI:43474"/>
        <dbReference type="ChEBI" id="CHEBI:57699"/>
        <dbReference type="ChEBI" id="CHEBI:57980"/>
        <dbReference type="EC" id="3.1.3.15"/>
    </reaction>
</comment>
<organism evidence="10 11">
    <name type="scientific">Sebaldella termitidis (strain ATCC 33386 / NCTC 11300)</name>
    <dbReference type="NCBI Taxonomy" id="526218"/>
    <lineage>
        <taxon>Bacteria</taxon>
        <taxon>Fusobacteriati</taxon>
        <taxon>Fusobacteriota</taxon>
        <taxon>Fusobacteriia</taxon>
        <taxon>Fusobacteriales</taxon>
        <taxon>Leptotrichiaceae</taxon>
        <taxon>Sebaldella</taxon>
    </lineage>
</organism>
<keyword evidence="5 8" id="KW-0378">Hydrolase</keyword>
<evidence type="ECO:0000259" key="9">
    <source>
        <dbReference type="Pfam" id="PF02811"/>
    </source>
</evidence>
<evidence type="ECO:0000256" key="7">
    <source>
        <dbReference type="ARBA" id="ARBA00049158"/>
    </source>
</evidence>
<dbReference type="KEGG" id="str:Sterm_2182"/>
<dbReference type="PANTHER" id="PTHR21039:SF0">
    <property type="entry name" value="HISTIDINOL-PHOSPHATASE"/>
    <property type="match status" value="1"/>
</dbReference>
<evidence type="ECO:0000256" key="6">
    <source>
        <dbReference type="ARBA" id="ARBA00023102"/>
    </source>
</evidence>
<accession>D1AKC0</accession>
<keyword evidence="4 8" id="KW-0028">Amino-acid biosynthesis</keyword>
<dbReference type="NCBIfam" id="TIGR01856">
    <property type="entry name" value="hisJ_fam"/>
    <property type="match status" value="1"/>
</dbReference>
<keyword evidence="6 8" id="KW-0368">Histidine biosynthesis</keyword>
<dbReference type="PANTHER" id="PTHR21039">
    <property type="entry name" value="HISTIDINOL PHOSPHATASE-RELATED"/>
    <property type="match status" value="1"/>
</dbReference>
<dbReference type="RefSeq" id="WP_012861630.1">
    <property type="nucleotide sequence ID" value="NC_013517.1"/>
</dbReference>
<evidence type="ECO:0000313" key="10">
    <source>
        <dbReference type="EMBL" id="ACZ09036.1"/>
    </source>
</evidence>
<dbReference type="STRING" id="526218.Sterm_2182"/>
<dbReference type="CDD" id="cd12110">
    <property type="entry name" value="PHP_HisPPase_Hisj_like"/>
    <property type="match status" value="1"/>
</dbReference>
<protein>
    <recommendedName>
        <fullName evidence="3 8">Histidinol-phosphatase</fullName>
        <shortName evidence="8">HolPase</shortName>
        <ecNumber evidence="3 8">3.1.3.15</ecNumber>
    </recommendedName>
</protein>
<dbReference type="EMBL" id="CP001739">
    <property type="protein sequence ID" value="ACZ09036.1"/>
    <property type="molecule type" value="Genomic_DNA"/>
</dbReference>
<evidence type="ECO:0000256" key="2">
    <source>
        <dbReference type="ARBA" id="ARBA00009152"/>
    </source>
</evidence>